<protein>
    <submittedName>
        <fullName evidence="1">Uncharacterized protein</fullName>
    </submittedName>
</protein>
<organism evidence="1 2">
    <name type="scientific">Hibiscus sabdariffa</name>
    <name type="common">roselle</name>
    <dbReference type="NCBI Taxonomy" id="183260"/>
    <lineage>
        <taxon>Eukaryota</taxon>
        <taxon>Viridiplantae</taxon>
        <taxon>Streptophyta</taxon>
        <taxon>Embryophyta</taxon>
        <taxon>Tracheophyta</taxon>
        <taxon>Spermatophyta</taxon>
        <taxon>Magnoliopsida</taxon>
        <taxon>eudicotyledons</taxon>
        <taxon>Gunneridae</taxon>
        <taxon>Pentapetalae</taxon>
        <taxon>rosids</taxon>
        <taxon>malvids</taxon>
        <taxon>Malvales</taxon>
        <taxon>Malvaceae</taxon>
        <taxon>Malvoideae</taxon>
        <taxon>Hibiscus</taxon>
    </lineage>
</organism>
<name>A0ABR2DFL4_9ROSI</name>
<comment type="caution">
    <text evidence="1">The sequence shown here is derived from an EMBL/GenBank/DDBJ whole genome shotgun (WGS) entry which is preliminary data.</text>
</comment>
<evidence type="ECO:0000313" key="2">
    <source>
        <dbReference type="Proteomes" id="UP001472677"/>
    </source>
</evidence>
<gene>
    <name evidence="1" type="ORF">V6N12_043859</name>
</gene>
<accession>A0ABR2DFL4</accession>
<keyword evidence="2" id="KW-1185">Reference proteome</keyword>
<proteinExistence type="predicted"/>
<sequence>MMRKRESVLHSNSEKHITYAMDSHLLLQFTKVLLGGIFFICGQLNEIPDDNEVKIVVAACVSLQLSHLLGNALVEELYEKEKLCSLKDLNYLIVN</sequence>
<dbReference type="Proteomes" id="UP001472677">
    <property type="component" value="Unassembled WGS sequence"/>
</dbReference>
<evidence type="ECO:0000313" key="1">
    <source>
        <dbReference type="EMBL" id="KAK8537709.1"/>
    </source>
</evidence>
<reference evidence="1 2" key="1">
    <citation type="journal article" date="2024" name="G3 (Bethesda)">
        <title>Genome assembly of Hibiscus sabdariffa L. provides insights into metabolisms of medicinal natural products.</title>
        <authorList>
            <person name="Kim T."/>
        </authorList>
    </citation>
    <scope>NUCLEOTIDE SEQUENCE [LARGE SCALE GENOMIC DNA]</scope>
    <source>
        <strain evidence="1">TK-2024</strain>
        <tissue evidence="1">Old leaves</tissue>
    </source>
</reference>
<dbReference type="EMBL" id="JBBPBM010000028">
    <property type="protein sequence ID" value="KAK8537709.1"/>
    <property type="molecule type" value="Genomic_DNA"/>
</dbReference>